<protein>
    <submittedName>
        <fullName evidence="2">Uncharacterized protein</fullName>
    </submittedName>
</protein>
<gene>
    <name evidence="2" type="ORF">UFOVP248_34</name>
</gene>
<keyword evidence="1" id="KW-0812">Transmembrane</keyword>
<organism evidence="2">
    <name type="scientific">uncultured Caudovirales phage</name>
    <dbReference type="NCBI Taxonomy" id="2100421"/>
    <lineage>
        <taxon>Viruses</taxon>
        <taxon>Duplodnaviria</taxon>
        <taxon>Heunggongvirae</taxon>
        <taxon>Uroviricota</taxon>
        <taxon>Caudoviricetes</taxon>
        <taxon>Peduoviridae</taxon>
        <taxon>Maltschvirus</taxon>
        <taxon>Maltschvirus maltsch</taxon>
    </lineage>
</organism>
<keyword evidence="1" id="KW-0472">Membrane</keyword>
<name>A0A6J5LCS7_9CAUD</name>
<reference evidence="2" key="1">
    <citation type="submission" date="2020-04" db="EMBL/GenBank/DDBJ databases">
        <authorList>
            <person name="Chiriac C."/>
            <person name="Salcher M."/>
            <person name="Ghai R."/>
            <person name="Kavagutti S V."/>
        </authorList>
    </citation>
    <scope>NUCLEOTIDE SEQUENCE</scope>
</reference>
<proteinExistence type="predicted"/>
<evidence type="ECO:0000313" key="2">
    <source>
        <dbReference type="EMBL" id="CAB4132428.1"/>
    </source>
</evidence>
<accession>A0A6J5LCS7</accession>
<evidence type="ECO:0000256" key="1">
    <source>
        <dbReference type="SAM" id="Phobius"/>
    </source>
</evidence>
<keyword evidence="1" id="KW-1133">Transmembrane helix</keyword>
<feature type="transmembrane region" description="Helical" evidence="1">
    <location>
        <begin position="27"/>
        <end position="45"/>
    </location>
</feature>
<sequence length="53" mass="5577">MSNILLAITGLIYVGVAIDYFLKGNVGMALSFFAYSLANVGFILANGETFSPA</sequence>
<dbReference type="EMBL" id="LR796267">
    <property type="protein sequence ID" value="CAB4132428.1"/>
    <property type="molecule type" value="Genomic_DNA"/>
</dbReference>